<keyword evidence="3" id="KW-1185">Reference proteome</keyword>
<dbReference type="Proteomes" id="UP000054107">
    <property type="component" value="Unassembled WGS sequence"/>
</dbReference>
<evidence type="ECO:0000313" key="2">
    <source>
        <dbReference type="EMBL" id="CEP10055.1"/>
    </source>
</evidence>
<keyword evidence="1" id="KW-0812">Transmembrane</keyword>
<proteinExistence type="predicted"/>
<evidence type="ECO:0000313" key="3">
    <source>
        <dbReference type="Proteomes" id="UP000054107"/>
    </source>
</evidence>
<sequence>MVKFREIFIFNHSYYLQDLELRSLAAALAVVAGDGLMMINPRHPQRLGPFQRPRPRPPRRCRLLRFLLLPFPLVNIIIRYIIVYYYQMYDYRAPDSPTINLGLFKIALAKCLSVTVSFGNMVSIWSSTRLTAFFTLDLTSKGFCR</sequence>
<protein>
    <submittedName>
        <fullName evidence="2">Uncharacterized protein</fullName>
    </submittedName>
</protein>
<feature type="transmembrane region" description="Helical" evidence="1">
    <location>
        <begin position="106"/>
        <end position="125"/>
    </location>
</feature>
<dbReference type="EMBL" id="LN723094">
    <property type="protein sequence ID" value="CEP10055.1"/>
    <property type="molecule type" value="Genomic_DNA"/>
</dbReference>
<feature type="transmembrane region" description="Helical" evidence="1">
    <location>
        <begin position="63"/>
        <end position="86"/>
    </location>
</feature>
<name>A0A0B7N3G5_9FUNG</name>
<keyword evidence="1" id="KW-0472">Membrane</keyword>
<organism evidence="2 3">
    <name type="scientific">Parasitella parasitica</name>
    <dbReference type="NCBI Taxonomy" id="35722"/>
    <lineage>
        <taxon>Eukaryota</taxon>
        <taxon>Fungi</taxon>
        <taxon>Fungi incertae sedis</taxon>
        <taxon>Mucoromycota</taxon>
        <taxon>Mucoromycotina</taxon>
        <taxon>Mucoromycetes</taxon>
        <taxon>Mucorales</taxon>
        <taxon>Mucorineae</taxon>
        <taxon>Mucoraceae</taxon>
        <taxon>Parasitella</taxon>
    </lineage>
</organism>
<reference evidence="2 3" key="1">
    <citation type="submission" date="2014-09" db="EMBL/GenBank/DDBJ databases">
        <authorList>
            <person name="Ellenberger Sabrina"/>
        </authorList>
    </citation>
    <scope>NUCLEOTIDE SEQUENCE [LARGE SCALE GENOMIC DNA]</scope>
    <source>
        <strain evidence="2 3">CBS 412.66</strain>
    </source>
</reference>
<accession>A0A0B7N3G5</accession>
<keyword evidence="1" id="KW-1133">Transmembrane helix</keyword>
<evidence type="ECO:0000256" key="1">
    <source>
        <dbReference type="SAM" id="Phobius"/>
    </source>
</evidence>
<dbReference type="AlphaFoldDB" id="A0A0B7N3G5"/>
<gene>
    <name evidence="2" type="primary">PARPA_03674.1 scaffold 9273</name>
</gene>